<evidence type="ECO:0000256" key="3">
    <source>
        <dbReference type="SAM" id="MobiDB-lite"/>
    </source>
</evidence>
<keyword evidence="1" id="KW-0862">Zinc</keyword>
<dbReference type="EC" id="2.3.2.27" evidence="1"/>
<dbReference type="STRING" id="278856.A0A212EWC5"/>
<dbReference type="GO" id="GO:0016567">
    <property type="term" value="P:protein ubiquitination"/>
    <property type="evidence" value="ECO:0007669"/>
    <property type="project" value="UniProtKB-UniPathway"/>
</dbReference>
<dbReference type="UniPathway" id="UPA00143"/>
<dbReference type="PANTHER" id="PTHR12389:SF0">
    <property type="entry name" value="E3 UBIQUITIN-PROTEIN LIGASE LISTERIN"/>
    <property type="match status" value="1"/>
</dbReference>
<dbReference type="InterPro" id="IPR054476">
    <property type="entry name" value="Ltn1_N"/>
</dbReference>
<comment type="catalytic activity">
    <reaction evidence="1">
        <text>S-ubiquitinyl-[E2 ubiquitin-conjugating enzyme]-L-cysteine + [acceptor protein]-L-lysine = [E2 ubiquitin-conjugating enzyme]-L-cysteine + N(6)-ubiquitinyl-[acceptor protein]-L-lysine.</text>
        <dbReference type="EC" id="2.3.2.27"/>
    </reaction>
</comment>
<reference evidence="5 6" key="1">
    <citation type="journal article" date="2011" name="Cell">
        <title>The monarch butterfly genome yields insights into long-distance migration.</title>
        <authorList>
            <person name="Zhan S."/>
            <person name="Merlin C."/>
            <person name="Boore J.L."/>
            <person name="Reppert S.M."/>
        </authorList>
    </citation>
    <scope>NUCLEOTIDE SEQUENCE [LARGE SCALE GENOMIC DNA]</scope>
    <source>
        <strain evidence="5">F-2</strain>
    </source>
</reference>
<comment type="function">
    <text evidence="1">E3 ubiquitin-protein ligase. Component of the ribosome quality control complex (RQC), a ribosome-associated complex that mediates ubiquitination and extraction of incompletely synthesized nascent chains for proteasomal degradation.</text>
</comment>
<dbReference type="InterPro" id="IPR016024">
    <property type="entry name" value="ARM-type_fold"/>
</dbReference>
<dbReference type="eggNOG" id="KOG0803">
    <property type="taxonomic scope" value="Eukaryota"/>
</dbReference>
<dbReference type="PANTHER" id="PTHR12389">
    <property type="entry name" value="ZINC FINGER PROTEIN 294"/>
    <property type="match status" value="1"/>
</dbReference>
<evidence type="ECO:0000313" key="5">
    <source>
        <dbReference type="EMBL" id="OWR45795.1"/>
    </source>
</evidence>
<organism evidence="5 6">
    <name type="scientific">Danaus plexippus plexippus</name>
    <dbReference type="NCBI Taxonomy" id="278856"/>
    <lineage>
        <taxon>Eukaryota</taxon>
        <taxon>Metazoa</taxon>
        <taxon>Ecdysozoa</taxon>
        <taxon>Arthropoda</taxon>
        <taxon>Hexapoda</taxon>
        <taxon>Insecta</taxon>
        <taxon>Pterygota</taxon>
        <taxon>Neoptera</taxon>
        <taxon>Endopterygota</taxon>
        <taxon>Lepidoptera</taxon>
        <taxon>Glossata</taxon>
        <taxon>Ditrysia</taxon>
        <taxon>Papilionoidea</taxon>
        <taxon>Nymphalidae</taxon>
        <taxon>Danainae</taxon>
        <taxon>Danaini</taxon>
        <taxon>Danaina</taxon>
        <taxon>Danaus</taxon>
        <taxon>Danaus</taxon>
    </lineage>
</organism>
<dbReference type="Proteomes" id="UP000007151">
    <property type="component" value="Unassembled WGS sequence"/>
</dbReference>
<dbReference type="FunCoup" id="A0A212EWC5">
    <property type="interactions" value="1809"/>
</dbReference>
<dbReference type="SUPFAM" id="SSF48371">
    <property type="entry name" value="ARM repeat"/>
    <property type="match status" value="1"/>
</dbReference>
<dbReference type="GO" id="GO:0005829">
    <property type="term" value="C:cytosol"/>
    <property type="evidence" value="ECO:0007669"/>
    <property type="project" value="UniProtKB-UniRule"/>
</dbReference>
<feature type="region of interest" description="Disordered" evidence="3">
    <location>
        <begin position="1"/>
        <end position="23"/>
    </location>
</feature>
<keyword evidence="1" id="KW-0479">Metal-binding</keyword>
<dbReference type="GO" id="GO:1990112">
    <property type="term" value="C:RQC complex"/>
    <property type="evidence" value="ECO:0007669"/>
    <property type="project" value="UniProtKB-UniRule"/>
</dbReference>
<keyword evidence="1" id="KW-0808">Transferase</keyword>
<dbReference type="Gene3D" id="1.25.10.10">
    <property type="entry name" value="Leucine-rich Repeat Variant"/>
    <property type="match status" value="1"/>
</dbReference>
<dbReference type="InParanoid" id="A0A212EWC5"/>
<evidence type="ECO:0000256" key="2">
    <source>
        <dbReference type="SAM" id="Coils"/>
    </source>
</evidence>
<gene>
    <name evidence="5" type="ORF">KGM_210232</name>
</gene>
<comment type="subunit">
    <text evidence="1">Component of the ribosome quality control complex (RQC).</text>
</comment>
<keyword evidence="6" id="KW-1185">Reference proteome</keyword>
<dbReference type="EMBL" id="AGBW02012018">
    <property type="protein sequence ID" value="OWR45795.1"/>
    <property type="molecule type" value="Genomic_DNA"/>
</dbReference>
<evidence type="ECO:0000256" key="1">
    <source>
        <dbReference type="RuleBase" id="RU367090"/>
    </source>
</evidence>
<evidence type="ECO:0000313" key="6">
    <source>
        <dbReference type="Proteomes" id="UP000007151"/>
    </source>
</evidence>
<dbReference type="KEGG" id="dpl:KGM_210232"/>
<name>A0A212EWC5_DANPL</name>
<dbReference type="GO" id="GO:0043023">
    <property type="term" value="F:ribosomal large subunit binding"/>
    <property type="evidence" value="ECO:0007669"/>
    <property type="project" value="TreeGrafter"/>
</dbReference>
<comment type="caution">
    <text evidence="5">The sequence shown here is derived from an EMBL/GenBank/DDBJ whole genome shotgun (WGS) entry which is preliminary data.</text>
</comment>
<feature type="coiled-coil region" evidence="2">
    <location>
        <begin position="232"/>
        <end position="266"/>
    </location>
</feature>
<evidence type="ECO:0000259" key="4">
    <source>
        <dbReference type="Pfam" id="PF22958"/>
    </source>
</evidence>
<accession>A0A212EWC5</accession>
<dbReference type="GO" id="GO:0061630">
    <property type="term" value="F:ubiquitin protein ligase activity"/>
    <property type="evidence" value="ECO:0007669"/>
    <property type="project" value="UniProtKB-UniRule"/>
</dbReference>
<comment type="similarity">
    <text evidence="1">Belongs to the LTN1 family.</text>
</comment>
<keyword evidence="1" id="KW-0863">Zinc-finger</keyword>
<sequence>MGGKTKQSQRTKNNVRPSSSGRSAEILSNSLKLDSSYVITGSGKVLPALFPTLTTTPIDQGLSPEYTVCFKKFHKKDPITKTKALQELTELVKNGDKEEVVAALPSWANIYQTLTVDGDRRVRETVQTCHSAVISTCGRRAAPVLRRILPAWLLASVDDHGPAQTAALNSLQNTFPDGKLAEAISFCKSEILSLLIDNLTGNAEAMLSNKVEDVEERSMQVSRLLGCSLLALRAVLLKLTEHLQHIEQLEEQRDWLTGQLEHLLGNNAFWKLATHESQHVRVALLPLPYMLARLTNNLTPPPSHRYSWYSCMGSLWSVYPGAPPPSHSRRLLRALTNRPESGASPWSAMLLIANSHPNWHEWLDKKDLLVKRVVGVLESGGGGECRVLSESLRGLLSSLPRDMKTKDFWSTFFDAAFKGLKNKNLLSSRSERQGWISNIAECLKYVSEQNDDWVVEVITEVHRTWLELVATAQDRLTKTNMIKHSGTQMAMLVKHWLQNSKDLSDEKYDQLIRNYWQNIGSTIASHIDILSLERSDIANSIEAHTVMLKALKTGYHEDARQQRCIKFADEDDKTQKEPIKVELDRRLQERFEHNLHDVADNTCCSYFDFAQTKQVSKWVFPSLQPLLAEFECERLFRSLARHFGCQNVFGFYDKVLKTWLSGDTMRCNALVDVMFTLAQYLNESELEAMYDSFQQFPPQVVEWCLSPSLSLSRGSSSIAASWLRGPVCEAAVVGLSKRPEDPAARQLLLECMAVDERGELRVSESTVVKVLSVLSSLMPVPPPSEVSSLASSLVLSLHATNVSDRCQQLVLVMFELVLKHPKSSSLHSSLLECLRVLGRECSSEALRRARAWLYHDIEELDMSRIEHVASLCPHVLLPSESVPADTSDLSALTRALMDDQLRPTVPLEVFSLRCDCIFGNINCPIEDDNDVVKTIVATSDMDHAELSKMDLMVHVYKSLFRSFFIQAIVTRHADIMADVFFREQYALCLYEYVIIKTLYDRYAFWCHYEIIYETKNRMDLVLDDIFTKTPYKHKASLLIYLSEQAAAKGYYWSYATRLFDDKVQEYVKMNPDNEPICEVEKEVCVEADLSKQVLDSMCIEKLKDIMTGNGFFHSLQAERGGVQRTRYMVMLRSVFAAHSHEPDVLRAALSPGWGSKHTPVDLYYTHNHVMLYERELIAAPWSQIISNAAIVDFLIESVERGWEMSAAEWDFTTITLCSLITSLRNSAEGWEATKVSALARPVLQLLSCVSSFIRELPRRCVLEQPAPHVAALVTEWKDIFAPDINRNLFEMLVIVLKSADEHMTSSRVATIAGLITATKHMDYQHVKTRSTDTELRNIASVAIRVLDRMTHHAYKYLAFHTLDLISKHMVLDDAEKLSEWSARSDDSPRPEFSLSYYDDTLIRLQEMVDAALEHVDGVCGSRVVWLSAGGRVSCSLLLLAAAELRHAAAARTDLAHMYIELFRENKYAEWWMQTTLKLLPQEVAAYALEETDTLPDHCLKDFDILPELNVYGWCNGRTVTRLSCWVLTATLGGSGAGGRAPCSAWCRPR</sequence>
<protein>
    <recommendedName>
        <fullName evidence="1">E3 ubiquitin-protein ligase listerin</fullName>
        <ecNumber evidence="1">2.3.2.27</ecNumber>
    </recommendedName>
    <alternativeName>
        <fullName evidence="1">RING-type E3 ubiquitin transferase listerin</fullName>
    </alternativeName>
</protein>
<dbReference type="InterPro" id="IPR039795">
    <property type="entry name" value="LTN1/Rkr1"/>
</dbReference>
<feature type="domain" description="E3 ubiquitin-protein ligase listerin N-terminal" evidence="4">
    <location>
        <begin position="64"/>
        <end position="397"/>
    </location>
</feature>
<dbReference type="GO" id="GO:1990116">
    <property type="term" value="P:ribosome-associated ubiquitin-dependent protein catabolic process"/>
    <property type="evidence" value="ECO:0007669"/>
    <property type="project" value="UniProtKB-UniRule"/>
</dbReference>
<comment type="pathway">
    <text evidence="1">Protein modification; protein ubiquitination.</text>
</comment>
<proteinExistence type="inferred from homology"/>
<keyword evidence="1" id="KW-0833">Ubl conjugation pathway</keyword>
<keyword evidence="2" id="KW-0175">Coiled coil</keyword>
<dbReference type="GO" id="GO:0072344">
    <property type="term" value="P:rescue of stalled ribosome"/>
    <property type="evidence" value="ECO:0007669"/>
    <property type="project" value="UniProtKB-UniRule"/>
</dbReference>
<dbReference type="InterPro" id="IPR011989">
    <property type="entry name" value="ARM-like"/>
</dbReference>
<dbReference type="Pfam" id="PF22958">
    <property type="entry name" value="Ltn1_1st"/>
    <property type="match status" value="1"/>
</dbReference>
<dbReference type="GO" id="GO:0008270">
    <property type="term" value="F:zinc ion binding"/>
    <property type="evidence" value="ECO:0007669"/>
    <property type="project" value="UniProtKB-KW"/>
</dbReference>